<dbReference type="EMBL" id="FMVT01000013">
    <property type="protein sequence ID" value="SCY88223.1"/>
    <property type="molecule type" value="Genomic_DNA"/>
</dbReference>
<accession>A0A1G5JIM0</accession>
<protein>
    <submittedName>
        <fullName evidence="1">Uncharacterized protein</fullName>
    </submittedName>
</protein>
<sequence length="343" mass="38800">MADEDAQAYLRERVESYLTGELNDRERPPLYSEMEPIDGFSPTELLDLWREDPGTLPTDANGSTWWGLWCWDDFVDDVTGVARALEMHVAPEDRWSSAIGKTERSALRRRFGYGMPDLSRALASASTDLALVSQAYIQPFDRPEISRRDAMRRVGPVTFGSAHYYDLPWPTRTLETLENCLVELKVTLSYFVEPYPLKGAMLDPARYRSFGLRFDLKRPRETNAEFQRRRNAEMGARIQAAEDDPNWAFGPKSIAAGSIHCDTWSGTAVELASRDQLAIYPVMGWWRDRPGQGRYLDKARYALVVTLTAPEAGIDLQAEVEIAARTRIAAQAQIAINMPRTGE</sequence>
<gene>
    <name evidence="1" type="ORF">SAMN05660710_03244</name>
</gene>
<keyword evidence="2" id="KW-1185">Reference proteome</keyword>
<organism evidence="1 2">
    <name type="scientific">Paracoccus tibetensis</name>
    <dbReference type="NCBI Taxonomy" id="336292"/>
    <lineage>
        <taxon>Bacteria</taxon>
        <taxon>Pseudomonadati</taxon>
        <taxon>Pseudomonadota</taxon>
        <taxon>Alphaproteobacteria</taxon>
        <taxon>Rhodobacterales</taxon>
        <taxon>Paracoccaceae</taxon>
        <taxon>Paracoccus</taxon>
    </lineage>
</organism>
<evidence type="ECO:0000313" key="1">
    <source>
        <dbReference type="EMBL" id="SCY88223.1"/>
    </source>
</evidence>
<dbReference type="Proteomes" id="UP000199502">
    <property type="component" value="Unassembled WGS sequence"/>
</dbReference>
<proteinExistence type="predicted"/>
<dbReference type="AlphaFoldDB" id="A0A1G5JIM0"/>
<dbReference type="STRING" id="336292.SAMN05660710_03244"/>
<name>A0A1G5JIM0_9RHOB</name>
<evidence type="ECO:0000313" key="2">
    <source>
        <dbReference type="Proteomes" id="UP000199502"/>
    </source>
</evidence>
<reference evidence="1 2" key="1">
    <citation type="submission" date="2016-10" db="EMBL/GenBank/DDBJ databases">
        <authorList>
            <person name="de Groot N.N."/>
        </authorList>
    </citation>
    <scope>NUCLEOTIDE SEQUENCE [LARGE SCALE GENOMIC DNA]</scope>
    <source>
        <strain evidence="1 2">CGMCC 1.8925</strain>
    </source>
</reference>